<feature type="transmembrane region" description="Helical" evidence="8">
    <location>
        <begin position="34"/>
        <end position="56"/>
    </location>
</feature>
<keyword evidence="4" id="KW-0297">G-protein coupled receptor</keyword>
<evidence type="ECO:0000259" key="9">
    <source>
        <dbReference type="PROSITE" id="PS50262"/>
    </source>
</evidence>
<proteinExistence type="predicted"/>
<name>A0A8S4A288_9EUPU</name>
<keyword evidence="6" id="KW-0675">Receptor</keyword>
<evidence type="ECO:0000256" key="2">
    <source>
        <dbReference type="ARBA" id="ARBA00022692"/>
    </source>
</evidence>
<dbReference type="InterPro" id="IPR019427">
    <property type="entry name" value="7TM_GPCR_serpentine_rcpt_Srw"/>
</dbReference>
<evidence type="ECO:0000256" key="5">
    <source>
        <dbReference type="ARBA" id="ARBA00023136"/>
    </source>
</evidence>
<evidence type="ECO:0000256" key="6">
    <source>
        <dbReference type="ARBA" id="ARBA00023170"/>
    </source>
</evidence>
<keyword evidence="7" id="KW-0807">Transducer</keyword>
<keyword evidence="3 8" id="KW-1133">Transmembrane helix</keyword>
<dbReference type="EMBL" id="CAJHNH020006757">
    <property type="protein sequence ID" value="CAG5134065.1"/>
    <property type="molecule type" value="Genomic_DNA"/>
</dbReference>
<dbReference type="GO" id="GO:0008528">
    <property type="term" value="F:G protein-coupled peptide receptor activity"/>
    <property type="evidence" value="ECO:0007669"/>
    <property type="project" value="InterPro"/>
</dbReference>
<evidence type="ECO:0000256" key="3">
    <source>
        <dbReference type="ARBA" id="ARBA00022989"/>
    </source>
</evidence>
<dbReference type="Pfam" id="PF10324">
    <property type="entry name" value="7TM_GPCR_Srw"/>
    <property type="match status" value="1"/>
</dbReference>
<feature type="transmembrane region" description="Helical" evidence="8">
    <location>
        <begin position="68"/>
        <end position="85"/>
    </location>
</feature>
<dbReference type="SUPFAM" id="SSF81321">
    <property type="entry name" value="Family A G protein-coupled receptor-like"/>
    <property type="match status" value="1"/>
</dbReference>
<dbReference type="InterPro" id="IPR017452">
    <property type="entry name" value="GPCR_Rhodpsn_7TM"/>
</dbReference>
<keyword evidence="11" id="KW-1185">Reference proteome</keyword>
<dbReference type="AlphaFoldDB" id="A0A8S4A288"/>
<comment type="subcellular location">
    <subcellularLocation>
        <location evidence="1">Membrane</location>
        <topology evidence="1">Multi-pass membrane protein</topology>
    </subcellularLocation>
</comment>
<feature type="transmembrane region" description="Helical" evidence="8">
    <location>
        <begin position="201"/>
        <end position="225"/>
    </location>
</feature>
<dbReference type="GO" id="GO:0005886">
    <property type="term" value="C:plasma membrane"/>
    <property type="evidence" value="ECO:0007669"/>
    <property type="project" value="TreeGrafter"/>
</dbReference>
<evidence type="ECO:0000313" key="10">
    <source>
        <dbReference type="EMBL" id="CAG5134065.1"/>
    </source>
</evidence>
<dbReference type="PANTHER" id="PTHR24243:SF230">
    <property type="entry name" value="G-PROTEIN COUPLED RECEPTORS FAMILY 1 PROFILE DOMAIN-CONTAINING PROTEIN"/>
    <property type="match status" value="1"/>
</dbReference>
<feature type="transmembrane region" description="Helical" evidence="8">
    <location>
        <begin position="150"/>
        <end position="170"/>
    </location>
</feature>
<evidence type="ECO:0000313" key="11">
    <source>
        <dbReference type="Proteomes" id="UP000678393"/>
    </source>
</evidence>
<dbReference type="Proteomes" id="UP000678393">
    <property type="component" value="Unassembled WGS sequence"/>
</dbReference>
<feature type="transmembrane region" description="Helical" evidence="8">
    <location>
        <begin position="258"/>
        <end position="282"/>
    </location>
</feature>
<accession>A0A8S4A288</accession>
<reference evidence="10" key="1">
    <citation type="submission" date="2021-04" db="EMBL/GenBank/DDBJ databases">
        <authorList>
            <consortium name="Molecular Ecology Group"/>
        </authorList>
    </citation>
    <scope>NUCLEOTIDE SEQUENCE</scope>
</reference>
<protein>
    <recommendedName>
        <fullName evidence="9">G-protein coupled receptors family 1 profile domain-containing protein</fullName>
    </recommendedName>
</protein>
<evidence type="ECO:0000256" key="4">
    <source>
        <dbReference type="ARBA" id="ARBA00023040"/>
    </source>
</evidence>
<feature type="domain" description="G-protein coupled receptors family 1 profile" evidence="9">
    <location>
        <begin position="47"/>
        <end position="317"/>
    </location>
</feature>
<organism evidence="10 11">
    <name type="scientific">Candidula unifasciata</name>
    <dbReference type="NCBI Taxonomy" id="100452"/>
    <lineage>
        <taxon>Eukaryota</taxon>
        <taxon>Metazoa</taxon>
        <taxon>Spiralia</taxon>
        <taxon>Lophotrochozoa</taxon>
        <taxon>Mollusca</taxon>
        <taxon>Gastropoda</taxon>
        <taxon>Heterobranchia</taxon>
        <taxon>Euthyneura</taxon>
        <taxon>Panpulmonata</taxon>
        <taxon>Eupulmonata</taxon>
        <taxon>Stylommatophora</taxon>
        <taxon>Helicina</taxon>
        <taxon>Helicoidea</taxon>
        <taxon>Geomitridae</taxon>
        <taxon>Candidula</taxon>
    </lineage>
</organism>
<evidence type="ECO:0000256" key="8">
    <source>
        <dbReference type="SAM" id="Phobius"/>
    </source>
</evidence>
<feature type="transmembrane region" description="Helical" evidence="8">
    <location>
        <begin position="105"/>
        <end position="129"/>
    </location>
</feature>
<sequence length="352" mass="39972">MFNNTELISVNNIEEDIILVSDKMLSYFTLINTWGLGQCLTFFGLIANVLNIVVFLRQGLHDPVNISLLGLSVSDLGSLIFHFLTNLCWAPSIIMMDLPFYPTQIMYFLVWIQILFNRVTTGMTAWIIFERCLCIVLPLKIKSIITPRRTLTFIIALNVMMFSSAIPVFYATRIVWLFDSRRNKSVLGIARIAHNAYIQQVAFWINNILPISFFIFITVCTVILVKSLQKNSKWKEKSVSSQSHAVTSSRDTKVVRMVTIISAVFIVCYAPGAVVFIFILIYPEMAYAGKQKNLVVAVFSVLVQFEGINASANIFIYLTMSSKFKSTFENLFCLYCYNITRRSGSNAPGIRN</sequence>
<dbReference type="PROSITE" id="PS50262">
    <property type="entry name" value="G_PROTEIN_RECEP_F1_2"/>
    <property type="match status" value="1"/>
</dbReference>
<gene>
    <name evidence="10" type="ORF">CUNI_LOCUS19623</name>
</gene>
<evidence type="ECO:0000256" key="1">
    <source>
        <dbReference type="ARBA" id="ARBA00004141"/>
    </source>
</evidence>
<comment type="caution">
    <text evidence="10">The sequence shown here is derived from an EMBL/GenBank/DDBJ whole genome shotgun (WGS) entry which is preliminary data.</text>
</comment>
<dbReference type="Gene3D" id="1.20.1070.10">
    <property type="entry name" value="Rhodopsin 7-helix transmembrane proteins"/>
    <property type="match status" value="1"/>
</dbReference>
<evidence type="ECO:0000256" key="7">
    <source>
        <dbReference type="ARBA" id="ARBA00023224"/>
    </source>
</evidence>
<keyword evidence="5 8" id="KW-0472">Membrane</keyword>
<keyword evidence="2 8" id="KW-0812">Transmembrane</keyword>
<dbReference type="InterPro" id="IPR000276">
    <property type="entry name" value="GPCR_Rhodpsn"/>
</dbReference>
<dbReference type="PRINTS" id="PR00237">
    <property type="entry name" value="GPCRRHODOPSN"/>
</dbReference>
<dbReference type="PANTHER" id="PTHR24243">
    <property type="entry name" value="G-PROTEIN COUPLED RECEPTOR"/>
    <property type="match status" value="1"/>
</dbReference>
<feature type="transmembrane region" description="Helical" evidence="8">
    <location>
        <begin position="294"/>
        <end position="318"/>
    </location>
</feature>